<accession>J7L9A5</accession>
<proteinExistence type="predicted"/>
<evidence type="ECO:0000313" key="1">
    <source>
        <dbReference type="EMBL" id="AFR10243.1"/>
    </source>
</evidence>
<dbReference type="AlphaFoldDB" id="J7L9A5"/>
<name>J7L9A5_NOCAA</name>
<dbReference type="STRING" id="1205910.B005_2296"/>
<dbReference type="EMBL" id="CP003788">
    <property type="protein sequence ID" value="AFR10243.1"/>
    <property type="molecule type" value="Genomic_DNA"/>
</dbReference>
<evidence type="ECO:0000313" key="2">
    <source>
        <dbReference type="Proteomes" id="UP000003779"/>
    </source>
</evidence>
<gene>
    <name evidence="1" type="ordered locus">B005_2296</name>
</gene>
<reference evidence="2" key="2">
    <citation type="submission" date="2012-08" db="EMBL/GenBank/DDBJ databases">
        <title>Whole-genome sequence of Nocardiopsis alba strain ATCC BAA-2165 associated with honeybees.</title>
        <authorList>
            <person name="Qiao J."/>
            <person name="Chen L."/>
            <person name="Li Y."/>
            <person name="Wang J."/>
            <person name="Zhang W."/>
            <person name="Chen S."/>
        </authorList>
    </citation>
    <scope>NUCLEOTIDE SEQUENCE [LARGE SCALE GENOMIC DNA]</scope>
    <source>
        <strain evidence="2">ATCC BAA-2165 / BE74</strain>
    </source>
</reference>
<dbReference type="KEGG" id="nal:B005_2296"/>
<dbReference type="PATRIC" id="fig|1205910.3.peg.2163"/>
<reference evidence="1 2" key="1">
    <citation type="journal article" date="2012" name="J. Bacteriol.">
        <title>Whole-Genome Sequence of Nocardiopsis alba Strain ATCC BAA-2165, Associated with Honeybees.</title>
        <authorList>
            <person name="Qiao J."/>
            <person name="Chen L."/>
            <person name="Li Y."/>
            <person name="Wang J."/>
            <person name="Zhang W."/>
            <person name="Chen S."/>
        </authorList>
    </citation>
    <scope>NUCLEOTIDE SEQUENCE [LARGE SCALE GENOMIC DNA]</scope>
    <source>
        <strain evidence="2">ATCC BAA-2165 / BE74</strain>
    </source>
</reference>
<dbReference type="Proteomes" id="UP000003779">
    <property type="component" value="Chromosome"/>
</dbReference>
<dbReference type="HOGENOM" id="CLU_2539150_0_0_11"/>
<protein>
    <submittedName>
        <fullName evidence="1">Uncharacterized protein</fullName>
    </submittedName>
</protein>
<sequence length="83" mass="8863">MDSCSERFLFFGCGGDLMPTPTGKSTRAERLAQPLAREVAEQVAADHGVCIRPVSLRRTDIGTGRTEVIDVPCGATIEARCPA</sequence>
<organism evidence="1 2">
    <name type="scientific">Nocardiopsis alba (strain ATCC BAA-2165 / BE74)</name>
    <dbReference type="NCBI Taxonomy" id="1205910"/>
    <lineage>
        <taxon>Bacteria</taxon>
        <taxon>Bacillati</taxon>
        <taxon>Actinomycetota</taxon>
        <taxon>Actinomycetes</taxon>
        <taxon>Streptosporangiales</taxon>
        <taxon>Nocardiopsidaceae</taxon>
        <taxon>Nocardiopsis</taxon>
    </lineage>
</organism>